<dbReference type="GO" id="GO:0046872">
    <property type="term" value="F:metal ion binding"/>
    <property type="evidence" value="ECO:0007669"/>
    <property type="project" value="UniProtKB-KW"/>
</dbReference>
<dbReference type="PANTHER" id="PTHR34217:SF1">
    <property type="entry name" value="CARBOXYPEPTIDASE 1"/>
    <property type="match status" value="1"/>
</dbReference>
<feature type="binding site" evidence="2">
    <location>
        <position position="300"/>
    </location>
    <ligand>
        <name>Zn(2+)</name>
        <dbReference type="ChEBI" id="CHEBI:29105"/>
        <note>catalytic</note>
    </ligand>
</feature>
<keyword evidence="1" id="KW-0378">Hydrolase</keyword>
<gene>
    <name evidence="4" type="ORF">ENS59_07590</name>
</gene>
<comment type="function">
    <text evidence="1">Broad specificity carboxypetidase that releases amino acids sequentially from the C-terminus, including neutral, aromatic, polar and basic residues.</text>
</comment>
<dbReference type="AlphaFoldDB" id="A0A7C3I1C7"/>
<dbReference type="CDD" id="cd06460">
    <property type="entry name" value="M32_Taq"/>
    <property type="match status" value="1"/>
</dbReference>
<dbReference type="PANTHER" id="PTHR34217">
    <property type="entry name" value="METAL-DEPENDENT CARBOXYPEPTIDASE"/>
    <property type="match status" value="1"/>
</dbReference>
<keyword evidence="1" id="KW-0645">Protease</keyword>
<sequence length="506" mass="57284">MKKQEALARLHAIDRDLKHLSQVTAILQWDQETYMPPAAVEGRSEQLALLEGIIHEKATSPEIGNLLEEVGSTTANPRGDADLPDIERDFLRVFRKQYDRAVLLPADLVTESARAEGLSQAAWVEARKHNDYKTFMPHLEKMIGYAKKKAECWGFTEHPYDGLLDIHEPGMTEGAIDSVFGPLRTRLSHLVQRIGSKKAPRSDFLAREYPKELQAQFGESVMKDLAYDLSQGRLDISAHPFTTTLGPRDVRITTRYFPTNMLSGLFSIIHETGHALYEMGFADEIRDSSLGDGASMGIHESQSRLWENVVGRSRAFWKGQFPLLRQLFPTQLADVSVDDFYAAVNRVQPSLIRVDADEVTYSLHVILRFELERRLFSGALSVAELPEAWNGMIQEILGVKPDSDANGVLQDVHWSMGAFGYFPSYALGNLYGLQFWDKLKVDIPEAESFIEQRNYGPILQWLRTQVHNHGCRYEPADLVLKITGKPLSAEPFIKYLEQKYGQLYSL</sequence>
<keyword evidence="1 2" id="KW-0479">Metal-binding</keyword>
<dbReference type="EC" id="3.4.17.19" evidence="1"/>
<accession>A0A7C3I1C7</accession>
<feature type="binding site" evidence="2">
    <location>
        <position position="270"/>
    </location>
    <ligand>
        <name>Zn(2+)</name>
        <dbReference type="ChEBI" id="CHEBI:29105"/>
        <note>catalytic</note>
    </ligand>
</feature>
<dbReference type="GO" id="GO:0004181">
    <property type="term" value="F:metallocarboxypeptidase activity"/>
    <property type="evidence" value="ECO:0007669"/>
    <property type="project" value="UniProtKB-UniRule"/>
</dbReference>
<dbReference type="PROSITE" id="PS52034">
    <property type="entry name" value="PEPTIDASE_M32"/>
    <property type="match status" value="1"/>
</dbReference>
<dbReference type="PIRSF" id="PIRSF006615">
    <property type="entry name" value="Zn_crbxpep_Taq"/>
    <property type="match status" value="1"/>
</dbReference>
<proteinExistence type="inferred from homology"/>
<dbReference type="Pfam" id="PF02074">
    <property type="entry name" value="Peptidase_M32"/>
    <property type="match status" value="1"/>
</dbReference>
<dbReference type="PRINTS" id="PR00998">
    <property type="entry name" value="CRBOXYPTASET"/>
</dbReference>
<comment type="caution">
    <text evidence="4">The sequence shown here is derived from an EMBL/GenBank/DDBJ whole genome shotgun (WGS) entry which is preliminary data.</text>
</comment>
<evidence type="ECO:0000256" key="3">
    <source>
        <dbReference type="PIRSR" id="PIRSR006615-2"/>
    </source>
</evidence>
<comment type="cofactor">
    <cofactor evidence="2">
        <name>Zn(2+)</name>
        <dbReference type="ChEBI" id="CHEBI:29105"/>
    </cofactor>
    <text evidence="2">Binds 1 zinc ion per subunit.</text>
</comment>
<protein>
    <recommendedName>
        <fullName evidence="1">Metal-dependent carboxypeptidase</fullName>
        <ecNumber evidence="1">3.4.17.19</ecNumber>
    </recommendedName>
</protein>
<keyword evidence="1 4" id="KW-0121">Carboxypeptidase</keyword>
<evidence type="ECO:0000256" key="2">
    <source>
        <dbReference type="PIRSR" id="PIRSR006615-1"/>
    </source>
</evidence>
<keyword evidence="1" id="KW-0482">Metalloprotease</keyword>
<name>A0A7C3I1C7_9SPIR</name>
<dbReference type="InterPro" id="IPR001333">
    <property type="entry name" value="Peptidase_M32_Taq"/>
</dbReference>
<comment type="catalytic activity">
    <reaction evidence="1">
        <text>Release of a C-terminal amino acid with broad specificity, except for -Pro.</text>
        <dbReference type="EC" id="3.4.17.19"/>
    </reaction>
</comment>
<feature type="binding site" evidence="2">
    <location>
        <position position="274"/>
    </location>
    <ligand>
        <name>Zn(2+)</name>
        <dbReference type="ChEBI" id="CHEBI:29105"/>
        <note>catalytic</note>
    </ligand>
</feature>
<comment type="similarity">
    <text evidence="1">Belongs to the peptidase M32 family.</text>
</comment>
<feature type="active site" description="Proton donor/acceptor" evidence="3">
    <location>
        <position position="271"/>
    </location>
</feature>
<reference evidence="4" key="1">
    <citation type="journal article" date="2020" name="mSystems">
        <title>Genome- and Community-Level Interaction Insights into Carbon Utilization and Element Cycling Functions of Hydrothermarchaeota in Hydrothermal Sediment.</title>
        <authorList>
            <person name="Zhou Z."/>
            <person name="Liu Y."/>
            <person name="Xu W."/>
            <person name="Pan J."/>
            <person name="Luo Z.H."/>
            <person name="Li M."/>
        </authorList>
    </citation>
    <scope>NUCLEOTIDE SEQUENCE [LARGE SCALE GENOMIC DNA]</scope>
    <source>
        <strain evidence="4">SpSt-503</strain>
    </source>
</reference>
<evidence type="ECO:0000256" key="1">
    <source>
        <dbReference type="PIRNR" id="PIRNR006615"/>
    </source>
</evidence>
<evidence type="ECO:0000313" key="4">
    <source>
        <dbReference type="EMBL" id="HFH29360.1"/>
    </source>
</evidence>
<dbReference type="Gene3D" id="1.10.1370.30">
    <property type="match status" value="1"/>
</dbReference>
<organism evidence="4">
    <name type="scientific">Gracilinema caldarium</name>
    <dbReference type="NCBI Taxonomy" id="215591"/>
    <lineage>
        <taxon>Bacteria</taxon>
        <taxon>Pseudomonadati</taxon>
        <taxon>Spirochaetota</taxon>
        <taxon>Spirochaetia</taxon>
        <taxon>Spirochaetales</taxon>
        <taxon>Breznakiellaceae</taxon>
        <taxon>Gracilinema</taxon>
    </lineage>
</organism>
<dbReference type="EMBL" id="DSVL01000235">
    <property type="protein sequence ID" value="HFH29360.1"/>
    <property type="molecule type" value="Genomic_DNA"/>
</dbReference>
<dbReference type="SUPFAM" id="SSF55486">
    <property type="entry name" value="Metalloproteases ('zincins'), catalytic domain"/>
    <property type="match status" value="1"/>
</dbReference>
<dbReference type="GO" id="GO:0006508">
    <property type="term" value="P:proteolysis"/>
    <property type="evidence" value="ECO:0007669"/>
    <property type="project" value="UniProtKB-UniRule"/>
</dbReference>
<keyword evidence="2" id="KW-0862">Zinc</keyword>